<protein>
    <submittedName>
        <fullName evidence="1">Uncharacterized protein</fullName>
    </submittedName>
</protein>
<dbReference type="Proteomes" id="UP001227831">
    <property type="component" value="Unassembled WGS sequence"/>
</dbReference>
<dbReference type="EMBL" id="JAVCWF010000001">
    <property type="protein sequence ID" value="MDQ7937376.1"/>
    <property type="molecule type" value="Genomic_DNA"/>
</dbReference>
<accession>A0ABU1A8X7</accession>
<organism evidence="1 2">
    <name type="scientific">Lactiplantibacillus brownii</name>
    <dbReference type="NCBI Taxonomy" id="3069269"/>
    <lineage>
        <taxon>Bacteria</taxon>
        <taxon>Bacillati</taxon>
        <taxon>Bacillota</taxon>
        <taxon>Bacilli</taxon>
        <taxon>Lactobacillales</taxon>
        <taxon>Lactobacillaceae</taxon>
        <taxon>Lactiplantibacillus</taxon>
    </lineage>
</organism>
<keyword evidence="2" id="KW-1185">Reference proteome</keyword>
<gene>
    <name evidence="1" type="ORF">RA086_07015</name>
</gene>
<evidence type="ECO:0000313" key="1">
    <source>
        <dbReference type="EMBL" id="MDQ7937376.1"/>
    </source>
</evidence>
<dbReference type="RefSeq" id="WP_308704430.1">
    <property type="nucleotide sequence ID" value="NZ_AP027463.1"/>
</dbReference>
<proteinExistence type="predicted"/>
<comment type="caution">
    <text evidence="1">The sequence shown here is derived from an EMBL/GenBank/DDBJ whole genome shotgun (WGS) entry which is preliminary data.</text>
</comment>
<evidence type="ECO:0000313" key="2">
    <source>
        <dbReference type="Proteomes" id="UP001227831"/>
    </source>
</evidence>
<name>A0ABU1A8X7_9LACO</name>
<sequence>MLVPNLQLGPRMLGPTSDPVANRALYQRYAKRLQAQLGIGFQVYVDDSDGYTLLQADDDQATTCWLTAAAVYAALTPEIIMKHRLMALSDETVLLKATAKIEQALKTPK</sequence>
<reference evidence="1 2" key="1">
    <citation type="journal article" date="2023" name="Int. J. Syst. Evol. Microbiol.">
        <title>Lactiplantibacillus brownii sp. nov., a novel psychrotolerant species isolated from sauerkraut.</title>
        <authorList>
            <person name="Heng Y.C."/>
            <person name="Silvaraju S."/>
            <person name="Lee J.K.Y."/>
            <person name="Kittelmann S."/>
        </authorList>
    </citation>
    <scope>NUCLEOTIDE SEQUENCE [LARGE SCALE GENOMIC DNA]</scope>
    <source>
        <strain evidence="1 2">WILCCON 0030</strain>
    </source>
</reference>